<dbReference type="EMBL" id="FNQM01000003">
    <property type="protein sequence ID" value="SEA11895.1"/>
    <property type="molecule type" value="Genomic_DNA"/>
</dbReference>
<feature type="domain" description="Metanogen output" evidence="1">
    <location>
        <begin position="28"/>
        <end position="155"/>
    </location>
</feature>
<dbReference type="RefSeq" id="WP_093250364.1">
    <property type="nucleotide sequence ID" value="NZ_FNQM01000003.1"/>
</dbReference>
<dbReference type="Proteomes" id="UP000198703">
    <property type="component" value="Unassembled WGS sequence"/>
</dbReference>
<reference evidence="2 3" key="1">
    <citation type="submission" date="2016-10" db="EMBL/GenBank/DDBJ databases">
        <authorList>
            <person name="de Groot N.N."/>
        </authorList>
    </citation>
    <scope>NUCLEOTIDE SEQUENCE [LARGE SCALE GENOMIC DNA]</scope>
    <source>
        <strain evidence="2 3">DSM 15345</strain>
    </source>
</reference>
<dbReference type="AlphaFoldDB" id="A0A1H3YK36"/>
<organism evidence="2 3">
    <name type="scientific">Rubrimonas cliftonensis</name>
    <dbReference type="NCBI Taxonomy" id="89524"/>
    <lineage>
        <taxon>Bacteria</taxon>
        <taxon>Pseudomonadati</taxon>
        <taxon>Pseudomonadota</taxon>
        <taxon>Alphaproteobacteria</taxon>
        <taxon>Rhodobacterales</taxon>
        <taxon>Paracoccaceae</taxon>
        <taxon>Rubrimonas</taxon>
    </lineage>
</organism>
<dbReference type="InterPro" id="IPR041359">
    <property type="entry name" value="MetOD1"/>
</dbReference>
<name>A0A1H3YK36_9RHOB</name>
<evidence type="ECO:0000313" key="3">
    <source>
        <dbReference type="Proteomes" id="UP000198703"/>
    </source>
</evidence>
<gene>
    <name evidence="2" type="ORF">SAMN05444370_103134</name>
</gene>
<proteinExistence type="predicted"/>
<dbReference type="Pfam" id="PF18546">
    <property type="entry name" value="MetOD1"/>
    <property type="match status" value="1"/>
</dbReference>
<protein>
    <recommendedName>
        <fullName evidence="1">Metanogen output domain-containing protein</fullName>
    </recommendedName>
</protein>
<dbReference type="STRING" id="89524.SAMN05444370_103134"/>
<sequence>MENTHFDDFAIALDRDSFLRDLLRDLSGALSRIVGDEEAAGYISLVGAAMGRRLLARYRDAAGRKAFTPDEVARILVDLKARIDGGFRIAEVSEDQIVLTNSACPFAGQVAGRPVLCMMTSNVFGYITAQSLGYARVEIREAFARGDDRCHVVIHLKPRPGPGRAYVSEEQ</sequence>
<dbReference type="OrthoDB" id="260231at2"/>
<keyword evidence="3" id="KW-1185">Reference proteome</keyword>
<accession>A0A1H3YK36</accession>
<evidence type="ECO:0000313" key="2">
    <source>
        <dbReference type="EMBL" id="SEA11895.1"/>
    </source>
</evidence>
<evidence type="ECO:0000259" key="1">
    <source>
        <dbReference type="Pfam" id="PF18546"/>
    </source>
</evidence>